<dbReference type="EMBL" id="FQVO01000005">
    <property type="protein sequence ID" value="SHE86833.1"/>
    <property type="molecule type" value="Genomic_DNA"/>
</dbReference>
<sequence length="187" mass="21303">MLKANKIRTKIGNKFLSLLYMKNIFFGVLVVFFAFLSCRTDDDDLQNIDQILNIYMKNTSGRDLFKNKKDSAYFTYSMNDDNGAADLAPVSSSLRANADSTLFIEYIAGARRIGIDTLDPDNKIYQSDITVSLIRRLNNTALDTIEDKLTIEYRMTPSVFEVSKVYYNDTLRFTKQQGSPNVVTIVK</sequence>
<keyword evidence="2" id="KW-1185">Reference proteome</keyword>
<proteinExistence type="predicted"/>
<accession>A0A1M4X0I9</accession>
<gene>
    <name evidence="1" type="ORF">SAMN05444408_105114</name>
</gene>
<name>A0A1M4X0I9_9FLAO</name>
<reference evidence="2" key="1">
    <citation type="submission" date="2016-11" db="EMBL/GenBank/DDBJ databases">
        <authorList>
            <person name="Varghese N."/>
            <person name="Submissions S."/>
        </authorList>
    </citation>
    <scope>NUCLEOTIDE SEQUENCE [LARGE SCALE GENOMIC DNA]</scope>
    <source>
        <strain evidence="2">DSM 26898</strain>
    </source>
</reference>
<evidence type="ECO:0000313" key="2">
    <source>
        <dbReference type="Proteomes" id="UP000184236"/>
    </source>
</evidence>
<organism evidence="1 2">
    <name type="scientific">Chryseobacterium takakiae</name>
    <dbReference type="NCBI Taxonomy" id="1302685"/>
    <lineage>
        <taxon>Bacteria</taxon>
        <taxon>Pseudomonadati</taxon>
        <taxon>Bacteroidota</taxon>
        <taxon>Flavobacteriia</taxon>
        <taxon>Flavobacteriales</taxon>
        <taxon>Weeksellaceae</taxon>
        <taxon>Chryseobacterium group</taxon>
        <taxon>Chryseobacterium</taxon>
    </lineage>
</organism>
<evidence type="ECO:0000313" key="1">
    <source>
        <dbReference type="EMBL" id="SHE86833.1"/>
    </source>
</evidence>
<dbReference type="AlphaFoldDB" id="A0A1M4X0I9"/>
<dbReference type="STRING" id="1302685.SAMN05444408_105114"/>
<dbReference type="Proteomes" id="UP000184236">
    <property type="component" value="Unassembled WGS sequence"/>
</dbReference>
<protein>
    <submittedName>
        <fullName evidence="1">Uncharacterized protein</fullName>
    </submittedName>
</protein>